<evidence type="ECO:0000313" key="2">
    <source>
        <dbReference type="EMBL" id="CAB4802181.1"/>
    </source>
</evidence>
<feature type="transmembrane region" description="Helical" evidence="1">
    <location>
        <begin position="461"/>
        <end position="485"/>
    </location>
</feature>
<feature type="transmembrane region" description="Helical" evidence="1">
    <location>
        <begin position="146"/>
        <end position="165"/>
    </location>
</feature>
<gene>
    <name evidence="2" type="ORF">UFOPK3026_00612</name>
</gene>
<accession>A0A6J6XXP7</accession>
<keyword evidence="1" id="KW-0472">Membrane</keyword>
<feature type="transmembrane region" description="Helical" evidence="1">
    <location>
        <begin position="419"/>
        <end position="441"/>
    </location>
</feature>
<feature type="transmembrane region" description="Helical" evidence="1">
    <location>
        <begin position="264"/>
        <end position="283"/>
    </location>
</feature>
<dbReference type="Pfam" id="PF09913">
    <property type="entry name" value="DUF2142"/>
    <property type="match status" value="1"/>
</dbReference>
<feature type="transmembrane region" description="Helical" evidence="1">
    <location>
        <begin position="364"/>
        <end position="382"/>
    </location>
</feature>
<evidence type="ECO:0000256" key="1">
    <source>
        <dbReference type="SAM" id="Phobius"/>
    </source>
</evidence>
<proteinExistence type="predicted"/>
<feature type="transmembrane region" description="Helical" evidence="1">
    <location>
        <begin position="171"/>
        <end position="192"/>
    </location>
</feature>
<reference evidence="2" key="1">
    <citation type="submission" date="2020-05" db="EMBL/GenBank/DDBJ databases">
        <authorList>
            <person name="Chiriac C."/>
            <person name="Salcher M."/>
            <person name="Ghai R."/>
            <person name="Kavagutti S V."/>
        </authorList>
    </citation>
    <scope>NUCLEOTIDE SEQUENCE</scope>
</reference>
<feature type="transmembrane region" description="Helical" evidence="1">
    <location>
        <begin position="231"/>
        <end position="252"/>
    </location>
</feature>
<dbReference type="AlphaFoldDB" id="A0A6J6XXP7"/>
<keyword evidence="1" id="KW-0812">Transmembrane</keyword>
<protein>
    <submittedName>
        <fullName evidence="2">Unannotated protein</fullName>
    </submittedName>
</protein>
<sequence length="493" mass="53681">MKFNVRLKLQIKSRPLVSLTLAFFLVIGVWSQLTPLFAAPDEPAGYIRGAALVRGELVGADIAASQSTSYWSTYVDIPQQFGVAQLVPWCFVGKPETPACSLPLETLTPVEQPRTDMGRYPPVGYLASGLGSLIGATDLSVRLGRLINATVCAFLIALGCVNILSNRRSSIVVLAAVTPGVIFFSSVISSSAIEISASICLWCSITTLLSSTKISFLTFNSVAIASSLLILARPIGVVNVAIIVCISLIAHANLKESIARIISSWRIILATIISLLVMALWYLRIYSHHLGERVVIDPSNPTFRQIVEQSVNDTSTKISESIGNFGWLDTPTPTFVVWFFVALFGVIISRNWHQVTKANRNAVVCLALLIPLLMIFINRSTQNLLRTYGVQGRYLTPLIAGIPIIIGAIWVPRKKSTKIIICGWTVAVFATAINVLRRYSVGVKPQNFFEMFSNPVWQPPLGVLGTMLALAAALTVFGGVFYIIATSDPENNR</sequence>
<dbReference type="EMBL" id="CAFAAP010000076">
    <property type="protein sequence ID" value="CAB4802181.1"/>
    <property type="molecule type" value="Genomic_DNA"/>
</dbReference>
<dbReference type="InterPro" id="IPR018674">
    <property type="entry name" value="DUF2142_membrane"/>
</dbReference>
<organism evidence="2">
    <name type="scientific">freshwater metagenome</name>
    <dbReference type="NCBI Taxonomy" id="449393"/>
    <lineage>
        <taxon>unclassified sequences</taxon>
        <taxon>metagenomes</taxon>
        <taxon>ecological metagenomes</taxon>
    </lineage>
</organism>
<feature type="transmembrane region" description="Helical" evidence="1">
    <location>
        <begin position="335"/>
        <end position="352"/>
    </location>
</feature>
<feature type="transmembrane region" description="Helical" evidence="1">
    <location>
        <begin position="394"/>
        <end position="412"/>
    </location>
</feature>
<name>A0A6J6XXP7_9ZZZZ</name>
<keyword evidence="1" id="KW-1133">Transmembrane helix</keyword>